<dbReference type="OrthoDB" id="692882at2759"/>
<gene>
    <name evidence="2" type="ORF">COCNU_11G006130</name>
</gene>
<dbReference type="PANTHER" id="PTHR46932:SF12">
    <property type="entry name" value="HEAVY METAL-ASSOCIATED ISOPRENYLATED PLANT PROTEIN 47"/>
    <property type="match status" value="1"/>
</dbReference>
<sequence length="297" mass="32940">MPPKPYPPRASASPLPSLASTSLTRSPSLMHASLLSFSSLMPPPWFAGLYLFHARVGLASLGLHHLSDPEACPSSPVVSRSKVKEIFFLKFFKPPHRRHHLEQDRRQHHPLPDFLDHRCSTFFAKPIQYLSRIHAWVADGGCWRSGWFLKVDRQRFGQDGGGGGGNLLRAPAPDDAGARPKEVVIKVQMNNDKCRRKAMKLAASADGVDSVKIDGEDKNQLVVVGEGVDPVILTGILRKKIGYSDIVKVEEKKKDDEEKKSEEPKIEPIAWYHYTPGPPVVVQDMGYHSNPGGCSIM</sequence>
<reference evidence="2" key="2">
    <citation type="submission" date="2019-07" db="EMBL/GenBank/DDBJ databases">
        <authorList>
            <person name="Yang Y."/>
            <person name="Bocs S."/>
            <person name="Baudouin L."/>
        </authorList>
    </citation>
    <scope>NUCLEOTIDE SEQUENCE</scope>
    <source>
        <tissue evidence="2">Spear leaf of Hainan Tall coconut</tissue>
    </source>
</reference>
<proteinExistence type="predicted"/>
<dbReference type="PANTHER" id="PTHR46932">
    <property type="entry name" value="HEAVY METAL-ASSOCIATED ISOPRENYLATED PLANT PROTEIN 47"/>
    <property type="match status" value="1"/>
</dbReference>
<comment type="caution">
    <text evidence="2">The sequence shown here is derived from an EMBL/GenBank/DDBJ whole genome shotgun (WGS) entry which is preliminary data.</text>
</comment>
<dbReference type="PROSITE" id="PS50846">
    <property type="entry name" value="HMA_2"/>
    <property type="match status" value="1"/>
</dbReference>
<dbReference type="Gene3D" id="3.30.70.100">
    <property type="match status" value="1"/>
</dbReference>
<evidence type="ECO:0000259" key="1">
    <source>
        <dbReference type="PROSITE" id="PS50846"/>
    </source>
</evidence>
<dbReference type="InterPro" id="IPR006121">
    <property type="entry name" value="HMA_dom"/>
</dbReference>
<dbReference type="AlphaFoldDB" id="A0A8K0N8V3"/>
<dbReference type="Proteomes" id="UP000797356">
    <property type="component" value="Chromosome 11"/>
</dbReference>
<protein>
    <submittedName>
        <fullName evidence="2">Putative heavy metal-associated isoprenylated plant protein 47</fullName>
    </submittedName>
</protein>
<dbReference type="InterPro" id="IPR042885">
    <property type="entry name" value="HIPP47/16"/>
</dbReference>
<dbReference type="GO" id="GO:0046872">
    <property type="term" value="F:metal ion binding"/>
    <property type="evidence" value="ECO:0007669"/>
    <property type="project" value="InterPro"/>
</dbReference>
<evidence type="ECO:0000313" key="3">
    <source>
        <dbReference type="Proteomes" id="UP000797356"/>
    </source>
</evidence>
<accession>A0A8K0N8V3</accession>
<organism evidence="2 3">
    <name type="scientific">Cocos nucifera</name>
    <name type="common">Coconut palm</name>
    <dbReference type="NCBI Taxonomy" id="13894"/>
    <lineage>
        <taxon>Eukaryota</taxon>
        <taxon>Viridiplantae</taxon>
        <taxon>Streptophyta</taxon>
        <taxon>Embryophyta</taxon>
        <taxon>Tracheophyta</taxon>
        <taxon>Spermatophyta</taxon>
        <taxon>Magnoliopsida</taxon>
        <taxon>Liliopsida</taxon>
        <taxon>Arecaceae</taxon>
        <taxon>Arecoideae</taxon>
        <taxon>Cocoseae</taxon>
        <taxon>Attaleinae</taxon>
        <taxon>Cocos</taxon>
    </lineage>
</organism>
<evidence type="ECO:0000313" key="2">
    <source>
        <dbReference type="EMBL" id="KAG1363786.1"/>
    </source>
</evidence>
<keyword evidence="3" id="KW-1185">Reference proteome</keyword>
<name>A0A8K0N8V3_COCNU</name>
<feature type="domain" description="HMA" evidence="1">
    <location>
        <begin position="180"/>
        <end position="249"/>
    </location>
</feature>
<dbReference type="EMBL" id="CM017882">
    <property type="protein sequence ID" value="KAG1363786.1"/>
    <property type="molecule type" value="Genomic_DNA"/>
</dbReference>
<reference evidence="2" key="1">
    <citation type="journal article" date="2017" name="Gigascience">
        <title>The genome draft of coconut (Cocos nucifera).</title>
        <authorList>
            <person name="Xiao Y."/>
            <person name="Xu P."/>
            <person name="Fan H."/>
            <person name="Baudouin L."/>
            <person name="Xia W."/>
            <person name="Bocs S."/>
            <person name="Xu J."/>
            <person name="Li Q."/>
            <person name="Guo A."/>
            <person name="Zhou L."/>
            <person name="Li J."/>
            <person name="Wu Y."/>
            <person name="Ma Z."/>
            <person name="Armero A."/>
            <person name="Issali A.E."/>
            <person name="Liu N."/>
            <person name="Peng M."/>
            <person name="Yang Y."/>
        </authorList>
    </citation>
    <scope>NUCLEOTIDE SEQUENCE</scope>
    <source>
        <tissue evidence="2">Spear leaf of Hainan Tall coconut</tissue>
    </source>
</reference>